<protein>
    <submittedName>
        <fullName evidence="1">Uncharacterized protein</fullName>
    </submittedName>
</protein>
<dbReference type="AlphaFoldDB" id="A0A426X051"/>
<sequence length="176" mass="19262">MDDNAVRRWRSLCPRAATPAVGAIALGRHLASRQASCLQAVPLLSSPLYGLATGTAPAAWPWVATLSGGPSRLQPVLQGPGHGRQPLQRAWLLQAAPFPLCVLYENAARMRRAILRDLISSHALTKVREIANSKDSVLMQELVHGRRSIRGHPKARSKLGAMEHQNFLYDMGRIHS</sequence>
<evidence type="ECO:0000313" key="2">
    <source>
        <dbReference type="Proteomes" id="UP000287651"/>
    </source>
</evidence>
<reference evidence="1 2" key="1">
    <citation type="journal article" date="2014" name="Agronomy (Basel)">
        <title>A Draft Genome Sequence for Ensete ventricosum, the Drought-Tolerant Tree Against Hunger.</title>
        <authorList>
            <person name="Harrison J."/>
            <person name="Moore K.A."/>
            <person name="Paszkiewicz K."/>
            <person name="Jones T."/>
            <person name="Grant M."/>
            <person name="Ambacheew D."/>
            <person name="Muzemil S."/>
            <person name="Studholme D.J."/>
        </authorList>
    </citation>
    <scope>NUCLEOTIDE SEQUENCE [LARGE SCALE GENOMIC DNA]</scope>
</reference>
<organism evidence="1 2">
    <name type="scientific">Ensete ventricosum</name>
    <name type="common">Abyssinian banana</name>
    <name type="synonym">Musa ensete</name>
    <dbReference type="NCBI Taxonomy" id="4639"/>
    <lineage>
        <taxon>Eukaryota</taxon>
        <taxon>Viridiplantae</taxon>
        <taxon>Streptophyta</taxon>
        <taxon>Embryophyta</taxon>
        <taxon>Tracheophyta</taxon>
        <taxon>Spermatophyta</taxon>
        <taxon>Magnoliopsida</taxon>
        <taxon>Liliopsida</taxon>
        <taxon>Zingiberales</taxon>
        <taxon>Musaceae</taxon>
        <taxon>Ensete</taxon>
    </lineage>
</organism>
<dbReference type="EMBL" id="AMZH03030535">
    <property type="protein sequence ID" value="RRT32849.1"/>
    <property type="molecule type" value="Genomic_DNA"/>
</dbReference>
<accession>A0A426X051</accession>
<comment type="caution">
    <text evidence="1">The sequence shown here is derived from an EMBL/GenBank/DDBJ whole genome shotgun (WGS) entry which is preliminary data.</text>
</comment>
<evidence type="ECO:0000313" key="1">
    <source>
        <dbReference type="EMBL" id="RRT32849.1"/>
    </source>
</evidence>
<gene>
    <name evidence="1" type="ORF">B296_00021868</name>
</gene>
<proteinExistence type="predicted"/>
<dbReference type="Proteomes" id="UP000287651">
    <property type="component" value="Unassembled WGS sequence"/>
</dbReference>
<name>A0A426X051_ENSVE</name>